<dbReference type="Proteomes" id="UP001501371">
    <property type="component" value="Unassembled WGS sequence"/>
</dbReference>
<evidence type="ECO:0000313" key="2">
    <source>
        <dbReference type="EMBL" id="GAA1154736.1"/>
    </source>
</evidence>
<gene>
    <name evidence="2" type="ORF">GCM10009654_07820</name>
</gene>
<proteinExistence type="predicted"/>
<protein>
    <recommendedName>
        <fullName evidence="4">Carrier domain-containing protein</fullName>
    </recommendedName>
</protein>
<evidence type="ECO:0008006" key="4">
    <source>
        <dbReference type="Google" id="ProtNLM"/>
    </source>
</evidence>
<sequence>MSDRTVATGRDPVAVGALTELVRDTAYMICGEQPGVPRPNLLTDLDSFSSVQLMLELEKSTEVMLLEDLGYFRGTTFADMAEHVLAIAEQKNQLEGLVDRLLRLAAERDGAVSPAPEKPAAAPGEAASA</sequence>
<feature type="compositionally biased region" description="Low complexity" evidence="1">
    <location>
        <begin position="111"/>
        <end position="129"/>
    </location>
</feature>
<comment type="caution">
    <text evidence="2">The sequence shown here is derived from an EMBL/GenBank/DDBJ whole genome shotgun (WGS) entry which is preliminary data.</text>
</comment>
<name>A0ABP4F6L3_9ACTN</name>
<evidence type="ECO:0000313" key="3">
    <source>
        <dbReference type="Proteomes" id="UP001501371"/>
    </source>
</evidence>
<dbReference type="EMBL" id="BAAAKV010000005">
    <property type="protein sequence ID" value="GAA1154736.1"/>
    <property type="molecule type" value="Genomic_DNA"/>
</dbReference>
<evidence type="ECO:0000256" key="1">
    <source>
        <dbReference type="SAM" id="MobiDB-lite"/>
    </source>
</evidence>
<accession>A0ABP4F6L3</accession>
<feature type="region of interest" description="Disordered" evidence="1">
    <location>
        <begin position="108"/>
        <end position="129"/>
    </location>
</feature>
<dbReference type="RefSeq" id="WP_344270126.1">
    <property type="nucleotide sequence ID" value="NZ_BAAAKV010000005.1"/>
</dbReference>
<reference evidence="3" key="1">
    <citation type="journal article" date="2019" name="Int. J. Syst. Evol. Microbiol.">
        <title>The Global Catalogue of Microorganisms (GCM) 10K type strain sequencing project: providing services to taxonomists for standard genome sequencing and annotation.</title>
        <authorList>
            <consortium name="The Broad Institute Genomics Platform"/>
            <consortium name="The Broad Institute Genome Sequencing Center for Infectious Disease"/>
            <person name="Wu L."/>
            <person name="Ma J."/>
        </authorList>
    </citation>
    <scope>NUCLEOTIDE SEQUENCE [LARGE SCALE GENOMIC DNA]</scope>
    <source>
        <strain evidence="3">JCM 12696</strain>
    </source>
</reference>
<keyword evidence="3" id="KW-1185">Reference proteome</keyword>
<organism evidence="2 3">
    <name type="scientific">Streptomyces hebeiensis</name>
    <dbReference type="NCBI Taxonomy" id="229486"/>
    <lineage>
        <taxon>Bacteria</taxon>
        <taxon>Bacillati</taxon>
        <taxon>Actinomycetota</taxon>
        <taxon>Actinomycetes</taxon>
        <taxon>Kitasatosporales</taxon>
        <taxon>Streptomycetaceae</taxon>
        <taxon>Streptomyces</taxon>
    </lineage>
</organism>